<dbReference type="OrthoDB" id="2831541at2759"/>
<name>A0A4S8LLS1_DENBC</name>
<keyword evidence="3" id="KW-1185">Reference proteome</keyword>
<evidence type="ECO:0000256" key="1">
    <source>
        <dbReference type="SAM" id="MobiDB-lite"/>
    </source>
</evidence>
<evidence type="ECO:0000313" key="3">
    <source>
        <dbReference type="Proteomes" id="UP000297245"/>
    </source>
</evidence>
<protein>
    <submittedName>
        <fullName evidence="2">Uncharacterized protein</fullName>
    </submittedName>
</protein>
<feature type="region of interest" description="Disordered" evidence="1">
    <location>
        <begin position="382"/>
        <end position="401"/>
    </location>
</feature>
<reference evidence="2 3" key="1">
    <citation type="journal article" date="2019" name="Nat. Ecol. Evol.">
        <title>Megaphylogeny resolves global patterns of mushroom evolution.</title>
        <authorList>
            <person name="Varga T."/>
            <person name="Krizsan K."/>
            <person name="Foldi C."/>
            <person name="Dima B."/>
            <person name="Sanchez-Garcia M."/>
            <person name="Sanchez-Ramirez S."/>
            <person name="Szollosi G.J."/>
            <person name="Szarkandi J.G."/>
            <person name="Papp V."/>
            <person name="Albert L."/>
            <person name="Andreopoulos W."/>
            <person name="Angelini C."/>
            <person name="Antonin V."/>
            <person name="Barry K.W."/>
            <person name="Bougher N.L."/>
            <person name="Buchanan P."/>
            <person name="Buyck B."/>
            <person name="Bense V."/>
            <person name="Catcheside P."/>
            <person name="Chovatia M."/>
            <person name="Cooper J."/>
            <person name="Damon W."/>
            <person name="Desjardin D."/>
            <person name="Finy P."/>
            <person name="Geml J."/>
            <person name="Haridas S."/>
            <person name="Hughes K."/>
            <person name="Justo A."/>
            <person name="Karasinski D."/>
            <person name="Kautmanova I."/>
            <person name="Kiss B."/>
            <person name="Kocsube S."/>
            <person name="Kotiranta H."/>
            <person name="LaButti K.M."/>
            <person name="Lechner B.E."/>
            <person name="Liimatainen K."/>
            <person name="Lipzen A."/>
            <person name="Lukacs Z."/>
            <person name="Mihaltcheva S."/>
            <person name="Morgado L.N."/>
            <person name="Niskanen T."/>
            <person name="Noordeloos M.E."/>
            <person name="Ohm R.A."/>
            <person name="Ortiz-Santana B."/>
            <person name="Ovrebo C."/>
            <person name="Racz N."/>
            <person name="Riley R."/>
            <person name="Savchenko A."/>
            <person name="Shiryaev A."/>
            <person name="Soop K."/>
            <person name="Spirin V."/>
            <person name="Szebenyi C."/>
            <person name="Tomsovsky M."/>
            <person name="Tulloss R.E."/>
            <person name="Uehling J."/>
            <person name="Grigoriev I.V."/>
            <person name="Vagvolgyi C."/>
            <person name="Papp T."/>
            <person name="Martin F.M."/>
            <person name="Miettinen O."/>
            <person name="Hibbett D.S."/>
            <person name="Nagy L.G."/>
        </authorList>
    </citation>
    <scope>NUCLEOTIDE SEQUENCE [LARGE SCALE GENOMIC DNA]</scope>
    <source>
        <strain evidence="2 3">CBS 962.96</strain>
    </source>
</reference>
<dbReference type="AlphaFoldDB" id="A0A4S8LLS1"/>
<dbReference type="Proteomes" id="UP000297245">
    <property type="component" value="Unassembled WGS sequence"/>
</dbReference>
<dbReference type="EMBL" id="ML179343">
    <property type="protein sequence ID" value="THU90199.1"/>
    <property type="molecule type" value="Genomic_DNA"/>
</dbReference>
<accession>A0A4S8LLS1</accession>
<gene>
    <name evidence="2" type="ORF">K435DRAFT_802199</name>
</gene>
<evidence type="ECO:0000313" key="2">
    <source>
        <dbReference type="EMBL" id="THU90199.1"/>
    </source>
</evidence>
<sequence>MSHHNQGGGAPEFREPVWDSYAQELSNSTAIFAVKLSVITKPALTSLLTSPLVIDLRTRLAQAFLSEPRLPPVDVITDFLMWAGWNQNSYPELAKTLDKLPAPYPTPDRYIAENKATCKKWFKFLKDRPLSDGHLRRRRTLLLDEKLIRYDLSAEESAIFVDADSWEMIVFVFRNWSGDLQLAQAINDVVVEGVKQSTSVRKEDPGSLVIAGWSAGARNANCFDWCNNLRKKSLTPHETYEICHLQSVLTVNYARYIHKEFQPHKWGVAWTTFRSRCTSGGLFLVCDYGLRIRPAADTVHGWQPGKFHGTGLPDTCPNPWFKFPEVVQLGLSIVTSNRIESVFEKYVNGLVDLAKIEETWNDILAKKEEYEFLDEEYEYASNEGDDEYEYASNKSNEEDEE</sequence>
<proteinExistence type="predicted"/>
<organism evidence="2 3">
    <name type="scientific">Dendrothele bispora (strain CBS 962.96)</name>
    <dbReference type="NCBI Taxonomy" id="1314807"/>
    <lineage>
        <taxon>Eukaryota</taxon>
        <taxon>Fungi</taxon>
        <taxon>Dikarya</taxon>
        <taxon>Basidiomycota</taxon>
        <taxon>Agaricomycotina</taxon>
        <taxon>Agaricomycetes</taxon>
        <taxon>Agaricomycetidae</taxon>
        <taxon>Agaricales</taxon>
        <taxon>Agaricales incertae sedis</taxon>
        <taxon>Dendrothele</taxon>
    </lineage>
</organism>